<keyword evidence="3" id="KW-1003">Cell membrane</keyword>
<reference evidence="9" key="2">
    <citation type="submission" date="2021-04" db="EMBL/GenBank/DDBJ databases">
        <authorList>
            <person name="Gilroy R."/>
        </authorList>
    </citation>
    <scope>NUCLEOTIDE SEQUENCE</scope>
    <source>
        <strain evidence="9">1345</strain>
    </source>
</reference>
<dbReference type="GO" id="GO:0055085">
    <property type="term" value="P:transmembrane transport"/>
    <property type="evidence" value="ECO:0007669"/>
    <property type="project" value="InterPro"/>
</dbReference>
<evidence type="ECO:0000256" key="5">
    <source>
        <dbReference type="ARBA" id="ARBA00022989"/>
    </source>
</evidence>
<dbReference type="AlphaFoldDB" id="A0A9D1ZVA3"/>
<proteinExistence type="inferred from homology"/>
<keyword evidence="2 7" id="KW-0813">Transport</keyword>
<protein>
    <submittedName>
        <fullName evidence="9">Sugar ABC transporter permease</fullName>
    </submittedName>
</protein>
<comment type="similarity">
    <text evidence="7">Belongs to the binding-protein-dependent transport system permease family.</text>
</comment>
<feature type="transmembrane region" description="Helical" evidence="7">
    <location>
        <begin position="207"/>
        <end position="227"/>
    </location>
</feature>
<evidence type="ECO:0000313" key="10">
    <source>
        <dbReference type="Proteomes" id="UP000886750"/>
    </source>
</evidence>
<keyword evidence="4 7" id="KW-0812">Transmembrane</keyword>
<evidence type="ECO:0000256" key="1">
    <source>
        <dbReference type="ARBA" id="ARBA00004651"/>
    </source>
</evidence>
<feature type="transmembrane region" description="Helical" evidence="7">
    <location>
        <begin position="239"/>
        <end position="259"/>
    </location>
</feature>
<evidence type="ECO:0000256" key="4">
    <source>
        <dbReference type="ARBA" id="ARBA00022692"/>
    </source>
</evidence>
<evidence type="ECO:0000256" key="7">
    <source>
        <dbReference type="RuleBase" id="RU363032"/>
    </source>
</evidence>
<accession>A0A9D1ZVA3</accession>
<feature type="transmembrane region" description="Helical" evidence="7">
    <location>
        <begin position="162"/>
        <end position="186"/>
    </location>
</feature>
<comment type="subcellular location">
    <subcellularLocation>
        <location evidence="1 7">Cell membrane</location>
        <topology evidence="1 7">Multi-pass membrane protein</topology>
    </subcellularLocation>
</comment>
<feature type="transmembrane region" description="Helical" evidence="7">
    <location>
        <begin position="71"/>
        <end position="101"/>
    </location>
</feature>
<keyword evidence="5 7" id="KW-1133">Transmembrane helix</keyword>
<dbReference type="Pfam" id="PF00528">
    <property type="entry name" value="BPD_transp_1"/>
    <property type="match status" value="1"/>
</dbReference>
<reference evidence="9" key="1">
    <citation type="journal article" date="2021" name="PeerJ">
        <title>Extensive microbial diversity within the chicken gut microbiome revealed by metagenomics and culture.</title>
        <authorList>
            <person name="Gilroy R."/>
            <person name="Ravi A."/>
            <person name="Getino M."/>
            <person name="Pursley I."/>
            <person name="Horton D.L."/>
            <person name="Alikhan N.F."/>
            <person name="Baker D."/>
            <person name="Gharbi K."/>
            <person name="Hall N."/>
            <person name="Watson M."/>
            <person name="Adriaenssens E.M."/>
            <person name="Foster-Nyarko E."/>
            <person name="Jarju S."/>
            <person name="Secka A."/>
            <person name="Antonio M."/>
            <person name="Oren A."/>
            <person name="Chaudhuri R.R."/>
            <person name="La Ragione R."/>
            <person name="Hildebrand F."/>
            <person name="Pallen M.J."/>
        </authorList>
    </citation>
    <scope>NUCLEOTIDE SEQUENCE</scope>
    <source>
        <strain evidence="9">1345</strain>
    </source>
</reference>
<dbReference type="InterPro" id="IPR051393">
    <property type="entry name" value="ABC_transporter_permease"/>
</dbReference>
<dbReference type="Proteomes" id="UP000886750">
    <property type="component" value="Unassembled WGS sequence"/>
</dbReference>
<evidence type="ECO:0000256" key="3">
    <source>
        <dbReference type="ARBA" id="ARBA00022475"/>
    </source>
</evidence>
<dbReference type="CDD" id="cd06261">
    <property type="entry name" value="TM_PBP2"/>
    <property type="match status" value="1"/>
</dbReference>
<feature type="transmembrane region" description="Helical" evidence="7">
    <location>
        <begin position="271"/>
        <end position="293"/>
    </location>
</feature>
<dbReference type="PANTHER" id="PTHR30193">
    <property type="entry name" value="ABC TRANSPORTER PERMEASE PROTEIN"/>
    <property type="match status" value="1"/>
</dbReference>
<organism evidence="9 10">
    <name type="scientific">Candidatus Borkfalkia excrementigallinarum</name>
    <dbReference type="NCBI Taxonomy" id="2838506"/>
    <lineage>
        <taxon>Bacteria</taxon>
        <taxon>Bacillati</taxon>
        <taxon>Bacillota</taxon>
        <taxon>Clostridia</taxon>
        <taxon>Christensenellales</taxon>
        <taxon>Christensenellaceae</taxon>
        <taxon>Candidatus Borkfalkia</taxon>
    </lineage>
</organism>
<evidence type="ECO:0000259" key="8">
    <source>
        <dbReference type="PROSITE" id="PS50928"/>
    </source>
</evidence>
<dbReference type="GO" id="GO:0005886">
    <property type="term" value="C:plasma membrane"/>
    <property type="evidence" value="ECO:0007669"/>
    <property type="project" value="UniProtKB-SubCell"/>
</dbReference>
<evidence type="ECO:0000256" key="2">
    <source>
        <dbReference type="ARBA" id="ARBA00022448"/>
    </source>
</evidence>
<sequence>MVNVRAIQRQANIVGWLLMIPTIIGISLFIIYPVIFSLIMSFTNWKFVFINVSFIGGDNYVWLFSESGRQFWISVWTSIKFTFISTAIQTVLGFFLAYVLYNMKPKAQAVYKVLIYIPVLLPAAVVSVMWTFIFEPNVGLIDVLLTNLGFKNLPLWVADENIALGSVIFVNTWQYLGVTTIIYFIAMNAISRDVIEGATIDGAGKWLILWRFILPLSWSSTSVNLLLSIMGGLKSFDLFYLFTNGTGDHGLYVVGLYIWRTAYRFKTFCRAVTMSIVLSVIIAAISLTLNWLLGKTEDKIDA</sequence>
<dbReference type="SUPFAM" id="SSF160964">
    <property type="entry name" value="MalF N-terminal region-like"/>
    <property type="match status" value="1"/>
</dbReference>
<dbReference type="InterPro" id="IPR000515">
    <property type="entry name" value="MetI-like"/>
</dbReference>
<keyword evidence="6 7" id="KW-0472">Membrane</keyword>
<feature type="transmembrane region" description="Helical" evidence="7">
    <location>
        <begin position="113"/>
        <end position="133"/>
    </location>
</feature>
<dbReference type="SUPFAM" id="SSF161098">
    <property type="entry name" value="MetI-like"/>
    <property type="match status" value="1"/>
</dbReference>
<dbReference type="InterPro" id="IPR035906">
    <property type="entry name" value="MetI-like_sf"/>
</dbReference>
<dbReference type="Gene3D" id="1.10.3720.10">
    <property type="entry name" value="MetI-like"/>
    <property type="match status" value="1"/>
</dbReference>
<comment type="caution">
    <text evidence="9">The sequence shown here is derived from an EMBL/GenBank/DDBJ whole genome shotgun (WGS) entry which is preliminary data.</text>
</comment>
<name>A0A9D1ZVA3_9FIRM</name>
<dbReference type="PROSITE" id="PS50928">
    <property type="entry name" value="ABC_TM1"/>
    <property type="match status" value="1"/>
</dbReference>
<dbReference type="EMBL" id="DXCQ01000002">
    <property type="protein sequence ID" value="HIY96071.1"/>
    <property type="molecule type" value="Genomic_DNA"/>
</dbReference>
<evidence type="ECO:0000256" key="6">
    <source>
        <dbReference type="ARBA" id="ARBA00023136"/>
    </source>
</evidence>
<gene>
    <name evidence="9" type="ORF">H9729_00105</name>
</gene>
<feature type="transmembrane region" description="Helical" evidence="7">
    <location>
        <begin position="13"/>
        <end position="35"/>
    </location>
</feature>
<feature type="domain" description="ABC transmembrane type-1" evidence="8">
    <location>
        <begin position="75"/>
        <end position="293"/>
    </location>
</feature>
<dbReference type="PANTHER" id="PTHR30193:SF37">
    <property type="entry name" value="INNER MEMBRANE ABC TRANSPORTER PERMEASE PROTEIN YCJO"/>
    <property type="match status" value="1"/>
</dbReference>
<evidence type="ECO:0000313" key="9">
    <source>
        <dbReference type="EMBL" id="HIY96071.1"/>
    </source>
</evidence>